<dbReference type="GO" id="GO:0004672">
    <property type="term" value="F:protein kinase activity"/>
    <property type="evidence" value="ECO:0007669"/>
    <property type="project" value="UniProtKB-ARBA"/>
</dbReference>
<evidence type="ECO:0000313" key="8">
    <source>
        <dbReference type="Proteomes" id="UP000305948"/>
    </source>
</evidence>
<dbReference type="Pfam" id="PF20206">
    <property type="entry name" value="Tra1_ring"/>
    <property type="match status" value="1"/>
</dbReference>
<comment type="similarity">
    <text evidence="1">Belongs to the PI3/PI4-kinase family. TRA1 subfamily.</text>
</comment>
<dbReference type="InterPro" id="IPR011990">
    <property type="entry name" value="TPR-like_helical_dom_sf"/>
</dbReference>
<dbReference type="PROSITE" id="PS50290">
    <property type="entry name" value="PI3_4_KINASE_3"/>
    <property type="match status" value="1"/>
</dbReference>
<dbReference type="GO" id="GO:0035267">
    <property type="term" value="C:NuA4 histone acetyltransferase complex"/>
    <property type="evidence" value="ECO:0007669"/>
    <property type="project" value="TreeGrafter"/>
</dbReference>
<proteinExistence type="inferred from homology"/>
<feature type="domain" description="FATC" evidence="6">
    <location>
        <begin position="3548"/>
        <end position="3579"/>
    </location>
</feature>
<dbReference type="GO" id="GO:0000124">
    <property type="term" value="C:SAGA complex"/>
    <property type="evidence" value="ECO:0007669"/>
    <property type="project" value="TreeGrafter"/>
</dbReference>
<dbReference type="Pfam" id="PF00454">
    <property type="entry name" value="PI3_PI4_kinase"/>
    <property type="match status" value="1"/>
</dbReference>
<organism evidence="7 8">
    <name type="scientific">Heliocybe sulcata</name>
    <dbReference type="NCBI Taxonomy" id="5364"/>
    <lineage>
        <taxon>Eukaryota</taxon>
        <taxon>Fungi</taxon>
        <taxon>Dikarya</taxon>
        <taxon>Basidiomycota</taxon>
        <taxon>Agaricomycotina</taxon>
        <taxon>Agaricomycetes</taxon>
        <taxon>Gloeophyllales</taxon>
        <taxon>Gloeophyllaceae</taxon>
        <taxon>Heliocybe</taxon>
    </lineage>
</organism>
<dbReference type="CDD" id="cd05163">
    <property type="entry name" value="PIKK_TRRAP"/>
    <property type="match status" value="1"/>
</dbReference>
<dbReference type="OrthoDB" id="5570127at2759"/>
<feature type="compositionally biased region" description="Basic and acidic residues" evidence="3">
    <location>
        <begin position="2968"/>
        <end position="2989"/>
    </location>
</feature>
<sequence>MENVPPVASGTELEQRAAFIADPGMDMQRRINSAGELRELIDVVRDSEAARVLPNMVSNLLELVRTGEPAFRRDTPEFQLRRAIVDIIHRVPHQESLRPLVLTVITGLLDLIRNDNEDNAVTCCKTIVELVRYFRLLSEDHVAEFMAIFTTLLQNTKELVVELLSEDSAPVDPNVLLPSTKSFKALAEMCMTVVTFSQSHRQLLSKHVPGILHLNYEILTLEPPAQKRAREDYEAMGGFWTGVAPTIKNVHAYGDFVQAQIKMISHSAYILRGLEEYNKYGDTLVLTGLRLFQDCPPNAVTSRKDLIIVMRHLLSTTPYRRALLPHVDKLFDEDVLLGKGIGSRETLRASVYVALADFVHHLRLELTASQMARITLVYATLMHNPALMSNIHLMFAKVIISLADGMVQKDNKQVSNKALMSLLESCIERLEAINTVYEEAKRREEQTPEEQMMLDYASVDKARPVGGATYAFEREPEIAHESRHLFRPLLVCCRACLINLKRGDGPVPDGIVISRLFESCVKGMSLYDNDAREATDAMETFGQALAEVNLHVVQEVWTQKMGFFFDAARQRPQLLQICQSLFGKEAISPTLIAIVLRFLIDRLAMLGESEDQTAVVTIRLYKMAFAAVGIFPQTNEPILAAHIGKLIMACFPLAAKAEKPPNYYFLLRALFRAVGGGGGRFELLYKEVLPLVPELLESLNRQLYTFQGLSKDMIVELCLTVPLRLTHLLPHLQHLMRPLVFALRGAPELVSQGLRTLELCIDNLTPDFIDPTLSTVLRELSEALHSHLRPLPSNLHHATTAARILGKLGGRNRRLLSREPHLEYHLCAEHASISLSFGGRIRDVDLGPVSDLALRALHGPVPALRSQAYAYLENCLTVLSHDGLHGPIRQEIFTRCLEGIFNAIHMPDFSAQAEEYTRKLSQVIFRTEPRRMHAKDVTARKWPSPLLSCYLEALPHALTRESQSEVEKAKELVAAVIKELIDMSNNVLAAQDVLPTFQHIAGRFSALCFEDSWARKSAGCAGIKIISRIPDAGVKWITDREVDLVRNLLHVLKDLPSDLPRDVDEVLDVMTCVLRVSNSELMAPLGQTTEEALNARRSKIVHSAGIFFSELSSANAIVRRAVQMCIGLLAEISGKSVVELVLPHRDRLLSGIYAKPLRAVPLPIQIGMIEAIRYCIELDPPLPELNEELLRLLHETLALADADDANLLGRGNARQGGVDIINLRVASIKLLTASMPMTDFFSKHTATRQRVTTVYFKSLYSSSPEVKDVAHEGLRTVLTHQSRLPKELLQTGLRPILMNLADPKRLSVPGLEGLARLLELLTNYFKVEIGHKLLDHFRVVADPQMLQESSRLPLTENEGITKLVRLANIFHLLPSAANIFLDQLVNAIVQTEAQMHFSGESPFSEPLGKYLDKYPHDALEFFMKHLHFPRHMRTLRTILQADLAPGVLRELAARTSTLVTTCFYGSDQSLILPGLQLCSDLNKYVPGWLHDNVYALDGLVHVWNMPPSNIDQSTALGVDSVQRYSLVLSIFQKALEKSPRIDILFEIVAIYTRSVPMDLMKLSHFLYRHVALSDSLAYKRNILLRFLFWFKNPAALWPRKAHFLRYIVTPMLLAHASGPWAKQGLLDAEIIGKVLSCIWTPMLNNMTFSDSDSMCKVEMLHLTTVMVQHYHDVLGPVKKELIRLAWDYINHEDPVVKQTAYLLAARFFEAFDTPSKFILRAWTGLLKQPQAELRNLIRQALDIIAPVLLRPSAQDQGSQNWAKTTRRLLAEEGTALPQVMIVYQVIVRQPPLFYPFRALFVPHMVNCLTRLGLSIMAHHESRLLSIDILQVIFDWDQKTLSSGVADDTTVSADNRASAGWVTPLPFRETMVSYLVRLATAPHEPQARNVLVPRALGLLRTMLSTNGWSDVTVKLHYFSRALEQNDLSNEAALSQAISSAKVLQVVSADKGDAWYSTNAVILYKLVRKGLAVDETALHDALHPVFDRLVRLFPPPPEEEEHQEEISEFHRFVYSTIGDGLRNGTNLRGIFLMLKSVLQAVPERMKHFSASVARVLQKLARDHTTAPPGTPSFETGVNLCTSALDICQLGMLFLGEDRTTLFRTMVHLAEKSKSQRLCQYLLQLARDWAVQRREAFPTVKEKAALLQKMVAFEARGDDLFSDYLNLIYDIYTDPSLRRSDLTTRLEQAFLIGCRCRKEAIRDKFLDLLDSSIPRNLSARLAYVLGVQNWEALADCNWIYVALHLLLGAVDGEHELIDERKGSLDPSLSAVLGQRRAHEVVRPIQRLLFLDPQVAHDTWIAVFPAVWGCLSRREQMDITQHMMVLLSKEYHLKQADLRPNVIQSLLIGLHACSPPMVLPPHLVKYLGKVYGCWHVALELLEGSLDQNGRDDPPVREAILDSLSEVAAELCEDDVFYGVWRRRAPLPETNIALAFEQNGMWEQASIMYETAQGKTRAGALAFTEHEYCLWEDHWMLAAEKLQQWDVLSELARTEGNVELQLESAWRIKNWADERASLEDLVNILPDVGTPRRRVFEAFISLLKLPESHAPSGPNAANPQVIASATQEVANEVTRILEDALQLSLRKWIALPPYLSAAHVPLLQHFQQFVELQEAIQIFNSLAATNAQNLEKKSSDLKMVLQAWRERLPDRCDDISLWSDLVAWRQNVFHAINKRYLPLIQQPGANASGSGGTSNTFGYRGFHETAWIINRFAHVARKHDLLDVCFTYLNKIYTLPNIEISEAFLKLREQARCHYQKPNDLQAGLEVINNTNLMYFTQAQKAEFFTLKGMFHARVGRYEEANHAFGSAVQLDMNQAKAWAEWGKFNDRMFKDRPSEMTYAAHAVSCYLQAAGLYKSGKSRPLLTRVLWLLSVDDGNYTISRAFDTYKGDAAFWYWITLIPQLCLSISQREVKQARYVLLNLAKLYPQALFFPLRTTKEDMMIVKKQAAQAAAARASASQGTAQQTVNPNQRQNDGDHAMREPGAEASDGKKEADTVALSQPAVTTARPAADGTTQEIGRPNPPVSGAAPGSEASLYYPMKQSWEYIEEIVNILKTAFPLLILGLETLVDQINQKFKASPEEDIYRFVCMLLLDGINTYLSRLSVSEDDGQLPPQTHMNLQRMVVNLTGTARKDYEDDFLKSKLSQVEYIAKLQQWRDRYEKHLDSRPRLQPLDMLSHYLTEFQLGKFDEIEVPGQYTEDKDNNQNFARIQKFGPKFENCRSHGYCWKRLTVHGTDNSITTFAVQLPSGRHCRREERVMQLLRTFNGTLARKKESRKRNLTFHLPAAVSCGANLRLLQNDSSHVTLGDIYDQHCEEAGTSREDPIFVVGEKVKTVLREFHHHEKKLPNKSEYFTLRKDVLTEVMEKVVPDDILLRYMLRSMAGPSDFWRMRKQFTMQIASTSFMTYVLCLTSRLPSRFHVSRNTGLIAMSELLPGVAQNMPHFASPDSVPFRFTPNMQRFIGSIMTEGLLTTSILAIARSLTEPEFELEQQLCLFARDEVITWLHNRAKVWNAGDITFRNHVTTNIAVVVKNAETMACKVEREQAAQNPTTPPSAPVVQTITNLISQATNPVNLSRMQDQYSPWF</sequence>
<feature type="region of interest" description="Disordered" evidence="3">
    <location>
        <begin position="2949"/>
        <end position="3025"/>
    </location>
</feature>
<evidence type="ECO:0000259" key="4">
    <source>
        <dbReference type="PROSITE" id="PS50290"/>
    </source>
</evidence>
<dbReference type="GO" id="GO:0005634">
    <property type="term" value="C:nucleus"/>
    <property type="evidence" value="ECO:0007669"/>
    <property type="project" value="TreeGrafter"/>
</dbReference>
<dbReference type="EMBL" id="ML213504">
    <property type="protein sequence ID" value="TFK56003.1"/>
    <property type="molecule type" value="Genomic_DNA"/>
</dbReference>
<evidence type="ECO:0000256" key="2">
    <source>
        <dbReference type="PROSITE-ProRule" id="PRU00339"/>
    </source>
</evidence>
<dbReference type="PANTHER" id="PTHR11139">
    <property type="entry name" value="ATAXIA TELANGIECTASIA MUTATED ATM -RELATED"/>
    <property type="match status" value="1"/>
</dbReference>
<dbReference type="SMART" id="SM00146">
    <property type="entry name" value="PI3Kc"/>
    <property type="match status" value="1"/>
</dbReference>
<feature type="repeat" description="TPR" evidence="2">
    <location>
        <begin position="2777"/>
        <end position="2810"/>
    </location>
</feature>
<dbReference type="InterPro" id="IPR016024">
    <property type="entry name" value="ARM-type_fold"/>
</dbReference>
<dbReference type="InterPro" id="IPR046805">
    <property type="entry name" value="Tra1_ring"/>
</dbReference>
<dbReference type="GO" id="GO:0006355">
    <property type="term" value="P:regulation of DNA-templated transcription"/>
    <property type="evidence" value="ECO:0007669"/>
    <property type="project" value="TreeGrafter"/>
</dbReference>
<accession>A0A5C3NF72</accession>
<dbReference type="InterPro" id="IPR019734">
    <property type="entry name" value="TPR_rpt"/>
</dbReference>
<dbReference type="PANTHER" id="PTHR11139:SF1">
    <property type="entry name" value="TRANSFORMATION_TRANSCRIPTION DOMAIN-ASSOCIATED PROTEIN"/>
    <property type="match status" value="1"/>
</dbReference>
<evidence type="ECO:0000259" key="6">
    <source>
        <dbReference type="PROSITE" id="PS51190"/>
    </source>
</evidence>
<evidence type="ECO:0000256" key="3">
    <source>
        <dbReference type="SAM" id="MobiDB-lite"/>
    </source>
</evidence>
<feature type="domain" description="PI3K/PI4K catalytic" evidence="4">
    <location>
        <begin position="3208"/>
        <end position="3539"/>
    </location>
</feature>
<evidence type="ECO:0000259" key="5">
    <source>
        <dbReference type="PROSITE" id="PS51189"/>
    </source>
</evidence>
<dbReference type="SUPFAM" id="SSF56112">
    <property type="entry name" value="Protein kinase-like (PK-like)"/>
    <property type="match status" value="1"/>
</dbReference>
<protein>
    <submittedName>
        <fullName evidence="7">FAT-domain-containing protein</fullName>
    </submittedName>
</protein>
<name>A0A5C3NF72_9AGAM</name>
<dbReference type="InterPro" id="IPR046807">
    <property type="entry name" value="Tra1_central"/>
</dbReference>
<dbReference type="Pfam" id="PF02259">
    <property type="entry name" value="FAT"/>
    <property type="match status" value="1"/>
</dbReference>
<dbReference type="PROSITE" id="PS51190">
    <property type="entry name" value="FATC"/>
    <property type="match status" value="1"/>
</dbReference>
<evidence type="ECO:0000256" key="1">
    <source>
        <dbReference type="ARBA" id="ARBA00007234"/>
    </source>
</evidence>
<keyword evidence="8" id="KW-1185">Reference proteome</keyword>
<gene>
    <name evidence="7" type="ORF">OE88DRAFT_1804787</name>
</gene>
<dbReference type="SUPFAM" id="SSF48452">
    <property type="entry name" value="TPR-like"/>
    <property type="match status" value="1"/>
</dbReference>
<feature type="domain" description="FAT" evidence="5">
    <location>
        <begin position="2359"/>
        <end position="2934"/>
    </location>
</feature>
<dbReference type="Proteomes" id="UP000305948">
    <property type="component" value="Unassembled WGS sequence"/>
</dbReference>
<dbReference type="InterPro" id="IPR014009">
    <property type="entry name" value="PIK_FAT"/>
</dbReference>
<evidence type="ECO:0000313" key="7">
    <source>
        <dbReference type="EMBL" id="TFK56003.1"/>
    </source>
</evidence>
<dbReference type="InterPro" id="IPR003152">
    <property type="entry name" value="FATC_dom"/>
</dbReference>
<dbReference type="Pfam" id="PF20175">
    <property type="entry name" value="Tra1_central"/>
    <property type="match status" value="1"/>
</dbReference>
<keyword evidence="2" id="KW-0802">TPR repeat</keyword>
<dbReference type="PROSITE" id="PS50005">
    <property type="entry name" value="TPR"/>
    <property type="match status" value="1"/>
</dbReference>
<dbReference type="PROSITE" id="PS51189">
    <property type="entry name" value="FAT"/>
    <property type="match status" value="1"/>
</dbReference>
<dbReference type="STRING" id="5364.A0A5C3NF72"/>
<reference evidence="7 8" key="1">
    <citation type="journal article" date="2019" name="Nat. Ecol. Evol.">
        <title>Megaphylogeny resolves global patterns of mushroom evolution.</title>
        <authorList>
            <person name="Varga T."/>
            <person name="Krizsan K."/>
            <person name="Foldi C."/>
            <person name="Dima B."/>
            <person name="Sanchez-Garcia M."/>
            <person name="Sanchez-Ramirez S."/>
            <person name="Szollosi G.J."/>
            <person name="Szarkandi J.G."/>
            <person name="Papp V."/>
            <person name="Albert L."/>
            <person name="Andreopoulos W."/>
            <person name="Angelini C."/>
            <person name="Antonin V."/>
            <person name="Barry K.W."/>
            <person name="Bougher N.L."/>
            <person name="Buchanan P."/>
            <person name="Buyck B."/>
            <person name="Bense V."/>
            <person name="Catcheside P."/>
            <person name="Chovatia M."/>
            <person name="Cooper J."/>
            <person name="Damon W."/>
            <person name="Desjardin D."/>
            <person name="Finy P."/>
            <person name="Geml J."/>
            <person name="Haridas S."/>
            <person name="Hughes K."/>
            <person name="Justo A."/>
            <person name="Karasinski D."/>
            <person name="Kautmanova I."/>
            <person name="Kiss B."/>
            <person name="Kocsube S."/>
            <person name="Kotiranta H."/>
            <person name="LaButti K.M."/>
            <person name="Lechner B.E."/>
            <person name="Liimatainen K."/>
            <person name="Lipzen A."/>
            <person name="Lukacs Z."/>
            <person name="Mihaltcheva S."/>
            <person name="Morgado L.N."/>
            <person name="Niskanen T."/>
            <person name="Noordeloos M.E."/>
            <person name="Ohm R.A."/>
            <person name="Ortiz-Santana B."/>
            <person name="Ovrebo C."/>
            <person name="Racz N."/>
            <person name="Riley R."/>
            <person name="Savchenko A."/>
            <person name="Shiryaev A."/>
            <person name="Soop K."/>
            <person name="Spirin V."/>
            <person name="Szebenyi C."/>
            <person name="Tomsovsky M."/>
            <person name="Tulloss R.E."/>
            <person name="Uehling J."/>
            <person name="Grigoriev I.V."/>
            <person name="Vagvolgyi C."/>
            <person name="Papp T."/>
            <person name="Martin F.M."/>
            <person name="Miettinen O."/>
            <person name="Hibbett D.S."/>
            <person name="Nagy L.G."/>
        </authorList>
    </citation>
    <scope>NUCLEOTIDE SEQUENCE [LARGE SCALE GENOMIC DNA]</scope>
    <source>
        <strain evidence="7 8">OMC1185</strain>
    </source>
</reference>
<dbReference type="SUPFAM" id="SSF48371">
    <property type="entry name" value="ARM repeat"/>
    <property type="match status" value="2"/>
</dbReference>
<dbReference type="InterPro" id="IPR000403">
    <property type="entry name" value="PI3/4_kinase_cat_dom"/>
</dbReference>
<dbReference type="InterPro" id="IPR050517">
    <property type="entry name" value="DDR_Repair_Kinase"/>
</dbReference>
<feature type="compositionally biased region" description="Low complexity" evidence="3">
    <location>
        <begin position="2949"/>
        <end position="2960"/>
    </location>
</feature>
<dbReference type="GO" id="GO:0006281">
    <property type="term" value="P:DNA repair"/>
    <property type="evidence" value="ECO:0007669"/>
    <property type="project" value="TreeGrafter"/>
</dbReference>
<dbReference type="InterPro" id="IPR003151">
    <property type="entry name" value="PIK-rel_kinase_FAT"/>
</dbReference>
<dbReference type="InterPro" id="IPR011009">
    <property type="entry name" value="Kinase-like_dom_sf"/>
</dbReference>